<accession>A0ABU3LGL7</accession>
<proteinExistence type="predicted"/>
<gene>
    <name evidence="1" type="ORF">RQM59_08620</name>
</gene>
<reference evidence="1 2" key="1">
    <citation type="submission" date="2023-09" db="EMBL/GenBank/DDBJ databases">
        <title>Novel taxa isolated from Blanes Bay.</title>
        <authorList>
            <person name="Rey-Velasco X."/>
            <person name="Lucena T."/>
        </authorList>
    </citation>
    <scope>NUCLEOTIDE SEQUENCE [LARGE SCALE GENOMIC DNA]</scope>
    <source>
        <strain evidence="1 2">S356</strain>
    </source>
</reference>
<comment type="caution">
    <text evidence="1">The sequence shown here is derived from an EMBL/GenBank/DDBJ whole genome shotgun (WGS) entry which is preliminary data.</text>
</comment>
<dbReference type="Proteomes" id="UP001257277">
    <property type="component" value="Unassembled WGS sequence"/>
</dbReference>
<evidence type="ECO:0000313" key="2">
    <source>
        <dbReference type="Proteomes" id="UP001257277"/>
    </source>
</evidence>
<protein>
    <submittedName>
        <fullName evidence="1">Uncharacterized protein</fullName>
    </submittedName>
</protein>
<dbReference type="EMBL" id="JAVTTO010000003">
    <property type="protein sequence ID" value="MDT7832441.1"/>
    <property type="molecule type" value="Genomic_DNA"/>
</dbReference>
<keyword evidence="2" id="KW-1185">Reference proteome</keyword>
<sequence length="275" mass="31677">MKNTLLLSLILLSSISSYCQKSKTKGHTDNNKFRQLKDEIKKVSHPNNKTVQIINYNQYVAKNSDSSYREPIPNALKNVYDRLYVSNIGIETYRQNLDEVLGRLIYYDNGKYNIGLFTVKNDTTKVASFVPENGRLISHKLTKNSSKSISLFINASATDDRIYEYYVTDISRAVLKNKDLNIKRLTNLTNEMSKESLKYFYVITGVTVTEIYKREFKKKTKKIRADKFPISGTAISFGGSFFVSNENFERQYKVGLTVSRLDIVKTEINNLFKND</sequence>
<dbReference type="RefSeq" id="WP_349241701.1">
    <property type="nucleotide sequence ID" value="NZ_JAVTTO010000003.1"/>
</dbReference>
<organism evidence="1 2">
    <name type="scientific">Asprobacillus argus</name>
    <dbReference type="NCBI Taxonomy" id="3076534"/>
    <lineage>
        <taxon>Bacteria</taxon>
        <taxon>Pseudomonadati</taxon>
        <taxon>Bacteroidota</taxon>
        <taxon>Flavobacteriia</taxon>
        <taxon>Flavobacteriales</taxon>
        <taxon>Flavobacteriaceae</taxon>
        <taxon>Asprobacillus</taxon>
    </lineage>
</organism>
<name>A0ABU3LGL7_9FLAO</name>
<evidence type="ECO:0000313" key="1">
    <source>
        <dbReference type="EMBL" id="MDT7832441.1"/>
    </source>
</evidence>